<reference evidence="4" key="3">
    <citation type="journal article" date="2021" name="Int. J. Parasitol.">
        <title>Comparative analysis of gene expression between Babesia bovis blood stages and kinetes allowed by improved genome annotation.</title>
        <authorList>
            <person name="Ueti M.W."/>
            <person name="Johnson W.C."/>
            <person name="Kappmeyer L.S."/>
            <person name="Herndon D.R."/>
            <person name="Mousel M.R."/>
            <person name="Reif K.E."/>
            <person name="Taus N.S."/>
            <person name="Ifeonu O.O."/>
            <person name="Silva J.C."/>
            <person name="Suarez C.E."/>
            <person name="Brayton K.A."/>
        </authorList>
    </citation>
    <scope>NUCLEOTIDE SEQUENCE [LARGE SCALE GENOMIC DNA]</scope>
</reference>
<evidence type="ECO:0000256" key="1">
    <source>
        <dbReference type="SAM" id="Coils"/>
    </source>
</evidence>
<dbReference type="OMA" id="HHNLNLE"/>
<feature type="coiled-coil region" evidence="1">
    <location>
        <begin position="775"/>
        <end position="887"/>
    </location>
</feature>
<evidence type="ECO:0000256" key="2">
    <source>
        <dbReference type="SAM" id="MobiDB-lite"/>
    </source>
</evidence>
<dbReference type="AlphaFoldDB" id="A7APZ5"/>
<sequence>MGREANYANLYNGGFATFPTQPSDKDPNADHHVRTDFVRTDPVRNGDVRANATAADYPPISTAAYGTTANFTNNAAPIKPVIVGSDTYGRVDIFDDCVTFTRDFSSTTLGRPELQKFDRNPYRSRYLNTPECENLVTKHCQRILHSYYGRAESLCTASVEGASRQITFNDLTASGLTSTDHLASIATLSVLGRYHSIGYLSPQVGGVRNNTASIYSHVANVIRVIFAASAAGPTSADISDADTARRFYSLLSRGVWRPNGDPSDPLAHIDRRVAQRVSLLYALCLHLLDVLLLNDPNCNQDILGYESEAYDFLVCSTCCFVEHAVGNNDRTICSPATKEPLDDKMSPKIGDCYSLFTKHWSVLSGLLSRGVKFGNCELLFRAIKALSNFLENTHSGRYMLMWVYCVYLRLNPSDVCRGNHTIPRVLFELMTKVKCVLQLQALTRAVDICMRDASFMKYADERMNPQKTFAIFVLHTCNLIHNKMDDLAVPILQVLYQLFDTCPKTLPDIASAMSGATGTVDRYSHTVNTAVETFLNVATLSIGPIQVIMALIMRRILLRSDIIKTLTEEMRIKFVRHLLGVIGLKRSVGASETDATGVVSKVALLDAFVQSGAMPDMVSAMRNANAKQLRILSLHTKNVSCESLHRLLCVGDIATRLVAYDALVGYRSDGMDSGTFVMCALCSASRTCRGVDAILNDYVSTYSGLSECRDSAGLVTEAKFLRALSDDSIASPTTDMRVAALLCVHATIASVYMSSDASRQSLIQEVLSPKNALSYKHHQAVLARYKAKLESQRREVIKNNARVDAQVRELQQHKANATKQMEQLREEYTMKVERTKNELVNAQSQLSSANAQAQQLDRECARLRTQVDELDQALRKLSAESAQTNEHLRDAVSHRDRLKLELSGLQGQLEQRDRTIGQLRNVEADNARMNQDINELNAMVERVYRMLITLMAKHRNLESDLERSREETAQTARQLHDRQTQVEDLSNRCRSHENTINTLRVAKDGAESEVQRLGREIQIMEGRIGKSSEELHQLQTRYSQVSQKLQVTEEHNNRLNEQLERCESQLRLRSEQLSAIYSTFQDRKPY</sequence>
<dbReference type="VEuPathDB" id="PiroplasmaDB:BBOV_III010770"/>
<name>A7APZ5_BABBO</name>
<dbReference type="STRING" id="5865.A7APZ5"/>
<evidence type="ECO:0000313" key="3">
    <source>
        <dbReference type="EMBL" id="EDO08629.1"/>
    </source>
</evidence>
<keyword evidence="4" id="KW-1185">Reference proteome</keyword>
<dbReference type="Proteomes" id="UP000002173">
    <property type="component" value="Unassembled WGS sequence"/>
</dbReference>
<keyword evidence="1" id="KW-0175">Coiled coil</keyword>
<gene>
    <name evidence="3" type="ORF">BBOV_III010770</name>
</gene>
<proteinExistence type="predicted"/>
<dbReference type="PANTHER" id="PTHR45615:SF80">
    <property type="entry name" value="GRIP DOMAIN-CONTAINING PROTEIN"/>
    <property type="match status" value="1"/>
</dbReference>
<evidence type="ECO:0000313" key="4">
    <source>
        <dbReference type="Proteomes" id="UP000002173"/>
    </source>
</evidence>
<dbReference type="PANTHER" id="PTHR45615">
    <property type="entry name" value="MYOSIN HEAVY CHAIN, NON-MUSCLE"/>
    <property type="match status" value="1"/>
</dbReference>
<feature type="region of interest" description="Disordered" evidence="2">
    <location>
        <begin position="966"/>
        <end position="985"/>
    </location>
</feature>
<dbReference type="InParanoid" id="A7APZ5"/>
<dbReference type="SUPFAM" id="SSF57997">
    <property type="entry name" value="Tropomyosin"/>
    <property type="match status" value="1"/>
</dbReference>
<reference evidence="3 4" key="1">
    <citation type="journal article" date="2007" name="PLoS Pathog.">
        <title>Genome sequence of Babesia bovis and comparative analysis of apicomplexan hemoprotozoa.</title>
        <authorList>
            <person name="Brayton K.A."/>
            <person name="Lau A.O.T."/>
            <person name="Herndon D.R."/>
            <person name="Hannick L."/>
            <person name="Kappmeyer L.S."/>
            <person name="Berens S.J."/>
            <person name="Bidwell S.L."/>
            <person name="Brown W.C."/>
            <person name="Crabtree J."/>
            <person name="Fadrosh D."/>
            <person name="Feldblum T."/>
            <person name="Forberger H.A."/>
            <person name="Haas B.J."/>
            <person name="Howell J.M."/>
            <person name="Khouri H."/>
            <person name="Koo H."/>
            <person name="Mann D.J."/>
            <person name="Norimine J."/>
            <person name="Paulsen I.T."/>
            <person name="Radune D."/>
            <person name="Ren Q."/>
            <person name="Smith R.K. Jr."/>
            <person name="Suarez C.E."/>
            <person name="White O."/>
            <person name="Wortman J.R."/>
            <person name="Knowles D.P. Jr."/>
            <person name="McElwain T.F."/>
            <person name="Nene V.M."/>
        </authorList>
    </citation>
    <scope>NUCLEOTIDE SEQUENCE [LARGE SCALE GENOMIC DNA]</scope>
    <source>
        <strain evidence="3">T2Bo</strain>
    </source>
</reference>
<dbReference type="GeneID" id="5480457"/>
<dbReference type="EMBL" id="AAXT01000001">
    <property type="protein sequence ID" value="EDO08629.1"/>
    <property type="molecule type" value="Genomic_DNA"/>
</dbReference>
<accession>A7APZ5</accession>
<reference evidence="4" key="2">
    <citation type="journal article" date="2020" name="Data Brief">
        <title>Transcriptome dataset of Babesia bovis life stages within vertebrate and invertebrate hosts.</title>
        <authorList>
            <person name="Ueti M.W."/>
            <person name="Johnson W.C."/>
            <person name="Kappmeyer L.S."/>
            <person name="Herndon D.R."/>
            <person name="Mousel M.R."/>
            <person name="Reif K.E."/>
            <person name="Taus N.S."/>
            <person name="Ifeonu O.O."/>
            <person name="Silva J.C."/>
            <person name="Suarez C.E."/>
            <person name="Brayton K.A."/>
        </authorList>
    </citation>
    <scope>NUCLEOTIDE SEQUENCE [LARGE SCALE GENOMIC DNA]</scope>
</reference>
<dbReference type="Gene3D" id="1.10.287.1490">
    <property type="match status" value="1"/>
</dbReference>
<dbReference type="RefSeq" id="XP_001612197.1">
    <property type="nucleotide sequence ID" value="XM_001612147.1"/>
</dbReference>
<organism evidence="3 4">
    <name type="scientific">Babesia bovis</name>
    <dbReference type="NCBI Taxonomy" id="5865"/>
    <lineage>
        <taxon>Eukaryota</taxon>
        <taxon>Sar</taxon>
        <taxon>Alveolata</taxon>
        <taxon>Apicomplexa</taxon>
        <taxon>Aconoidasida</taxon>
        <taxon>Piroplasmida</taxon>
        <taxon>Babesiidae</taxon>
        <taxon>Babesia</taxon>
    </lineage>
</organism>
<comment type="caution">
    <text evidence="3">The sequence shown here is derived from an EMBL/GenBank/DDBJ whole genome shotgun (WGS) entry which is preliminary data.</text>
</comment>
<dbReference type="eggNOG" id="ENOG502S5D8">
    <property type="taxonomic scope" value="Eukaryota"/>
</dbReference>
<protein>
    <submittedName>
        <fullName evidence="3">Uncharacterized protein</fullName>
    </submittedName>
</protein>
<dbReference type="KEGG" id="bbo:BBOV_III010770"/>